<evidence type="ECO:0000259" key="1">
    <source>
        <dbReference type="Pfam" id="PF18367"/>
    </source>
</evidence>
<dbReference type="AlphaFoldDB" id="A0A1H4TUZ1"/>
<protein>
    <submittedName>
        <fullName evidence="3">Uncharacterized protein</fullName>
    </submittedName>
</protein>
<dbReference type="STRING" id="640635.SAMN04489806_3328"/>
<dbReference type="EMBL" id="FNRY01000002">
    <property type="protein sequence ID" value="SEC60323.1"/>
    <property type="molecule type" value="Genomic_DNA"/>
</dbReference>
<dbReference type="GO" id="GO:0003677">
    <property type="term" value="F:DNA binding"/>
    <property type="evidence" value="ECO:0007669"/>
    <property type="project" value="InterPro"/>
</dbReference>
<dbReference type="Proteomes" id="UP000199183">
    <property type="component" value="Unassembled WGS sequence"/>
</dbReference>
<feature type="domain" description="DNA-binding protein Rv2175c wHTH" evidence="2">
    <location>
        <begin position="9"/>
        <end position="52"/>
    </location>
</feature>
<dbReference type="Pfam" id="PF21531">
    <property type="entry name" value="Rv2175c_wHTH"/>
    <property type="match status" value="1"/>
</dbReference>
<evidence type="ECO:0000313" key="4">
    <source>
        <dbReference type="Proteomes" id="UP000199183"/>
    </source>
</evidence>
<dbReference type="RefSeq" id="WP_091187977.1">
    <property type="nucleotide sequence ID" value="NZ_FNRY01000002.1"/>
</dbReference>
<gene>
    <name evidence="3" type="ORF">SAMN04489806_3328</name>
</gene>
<feature type="domain" description="Rv2175c C-terminal" evidence="1">
    <location>
        <begin position="59"/>
        <end position="113"/>
    </location>
</feature>
<evidence type="ECO:0000313" key="3">
    <source>
        <dbReference type="EMBL" id="SEC60323.1"/>
    </source>
</evidence>
<sequence>MSDSNEPLTWLNLPDVAEQIGVTVSRVRRLLEDRELLAVRRDGVLQVPSLFLRDGAPLKDLRGTVIVLADAGFSDEDAMVWLLEEQDEIGDAPVNALRSGRKSEVRRVAQALA</sequence>
<reference evidence="3 4" key="1">
    <citation type="submission" date="2016-10" db="EMBL/GenBank/DDBJ databases">
        <authorList>
            <person name="de Groot N.N."/>
        </authorList>
    </citation>
    <scope>NUCLEOTIDE SEQUENCE [LARGE SCALE GENOMIC DNA]</scope>
    <source>
        <strain evidence="3 4">DSM 21799</strain>
    </source>
</reference>
<evidence type="ECO:0000259" key="2">
    <source>
        <dbReference type="Pfam" id="PF21531"/>
    </source>
</evidence>
<dbReference type="InterPro" id="IPR048576">
    <property type="entry name" value="Rv2175c_wHTH"/>
</dbReference>
<dbReference type="OrthoDB" id="3784042at2"/>
<organism evidence="3 4">
    <name type="scientific">Paramicrobacterium humi</name>
    <dbReference type="NCBI Taxonomy" id="640635"/>
    <lineage>
        <taxon>Bacteria</taxon>
        <taxon>Bacillati</taxon>
        <taxon>Actinomycetota</taxon>
        <taxon>Actinomycetes</taxon>
        <taxon>Micrococcales</taxon>
        <taxon>Microbacteriaceae</taxon>
        <taxon>Paramicrobacterium</taxon>
    </lineage>
</organism>
<accession>A0A1H4TUZ1</accession>
<proteinExistence type="predicted"/>
<keyword evidence="4" id="KW-1185">Reference proteome</keyword>
<name>A0A1H4TUZ1_9MICO</name>
<dbReference type="InterPro" id="IPR041098">
    <property type="entry name" value="Rv2175c_C"/>
</dbReference>
<dbReference type="Pfam" id="PF18367">
    <property type="entry name" value="Rv2175c_C"/>
    <property type="match status" value="1"/>
</dbReference>